<organism evidence="1 2">
    <name type="scientific">Bacteroides ovatus</name>
    <dbReference type="NCBI Taxonomy" id="28116"/>
    <lineage>
        <taxon>Bacteria</taxon>
        <taxon>Pseudomonadati</taxon>
        <taxon>Bacteroidota</taxon>
        <taxon>Bacteroidia</taxon>
        <taxon>Bacteroidales</taxon>
        <taxon>Bacteroidaceae</taxon>
        <taxon>Bacteroides</taxon>
    </lineage>
</organism>
<name>A0A139L5T0_BACOV</name>
<dbReference type="AlphaFoldDB" id="A0A139L5T0"/>
<gene>
    <name evidence="1" type="ORF">F3B98_06115</name>
</gene>
<dbReference type="EMBL" id="VWFO01000006">
    <property type="protein sequence ID" value="KAA4665209.1"/>
    <property type="molecule type" value="Genomic_DNA"/>
</dbReference>
<dbReference type="Pfam" id="PF07151">
    <property type="entry name" value="DUF1391"/>
    <property type="match status" value="1"/>
</dbReference>
<dbReference type="InterPro" id="IPR009821">
    <property type="entry name" value="DUF1391"/>
</dbReference>
<dbReference type="RefSeq" id="WP_032856110.1">
    <property type="nucleotide sequence ID" value="NZ_CAXTIO010000001.1"/>
</dbReference>
<sequence length="62" mass="6766">MEIGMIGDVEFKKAGSETVCCVSLINTTAGQRFLACTLASSKTFKTFKGAEKFMNSFGYQKI</sequence>
<evidence type="ECO:0000313" key="2">
    <source>
        <dbReference type="Proteomes" id="UP000435985"/>
    </source>
</evidence>
<proteinExistence type="predicted"/>
<accession>A0A139L5T0</accession>
<reference evidence="1 2" key="1">
    <citation type="journal article" date="2019" name="Nat. Med.">
        <title>A library of human gut bacterial isolates paired with longitudinal multiomics data enables mechanistic microbiome research.</title>
        <authorList>
            <person name="Poyet M."/>
            <person name="Groussin M."/>
            <person name="Gibbons S.M."/>
            <person name="Avila-Pacheco J."/>
            <person name="Jiang X."/>
            <person name="Kearney S.M."/>
            <person name="Perrotta A.R."/>
            <person name="Berdy B."/>
            <person name="Zhao S."/>
            <person name="Lieberman T.D."/>
            <person name="Swanson P.K."/>
            <person name="Smith M."/>
            <person name="Roesemann S."/>
            <person name="Alexander J.E."/>
            <person name="Rich S.A."/>
            <person name="Livny J."/>
            <person name="Vlamakis H."/>
            <person name="Clish C."/>
            <person name="Bullock K."/>
            <person name="Deik A."/>
            <person name="Scott J."/>
            <person name="Pierce K.A."/>
            <person name="Xavier R.J."/>
            <person name="Alm E.J."/>
        </authorList>
    </citation>
    <scope>NUCLEOTIDE SEQUENCE [LARGE SCALE GENOMIC DNA]</scope>
    <source>
        <strain evidence="1 2">BIOML-A14</strain>
    </source>
</reference>
<dbReference type="Proteomes" id="UP000435985">
    <property type="component" value="Unassembled WGS sequence"/>
</dbReference>
<evidence type="ECO:0000313" key="1">
    <source>
        <dbReference type="EMBL" id="KAA4665209.1"/>
    </source>
</evidence>
<protein>
    <submittedName>
        <fullName evidence="1">Uncharacterized protein</fullName>
    </submittedName>
</protein>
<comment type="caution">
    <text evidence="1">The sequence shown here is derived from an EMBL/GenBank/DDBJ whole genome shotgun (WGS) entry which is preliminary data.</text>
</comment>